<gene>
    <name evidence="2" type="ORF">HannXRQ_Chr12g0357961</name>
    <name evidence="1" type="ORF">HanXRQr2_Chr12g0525511</name>
</gene>
<keyword evidence="3" id="KW-1185">Reference proteome</keyword>
<accession>A0A251T2F1</accession>
<evidence type="ECO:0000313" key="3">
    <source>
        <dbReference type="Proteomes" id="UP000215914"/>
    </source>
</evidence>
<dbReference type="EMBL" id="MNCJ02000327">
    <property type="protein sequence ID" value="KAF5776551.1"/>
    <property type="molecule type" value="Genomic_DNA"/>
</dbReference>
<protein>
    <submittedName>
        <fullName evidence="2">Uncharacterized protein</fullName>
    </submittedName>
</protein>
<evidence type="ECO:0000313" key="2">
    <source>
        <dbReference type="EMBL" id="OTG04041.1"/>
    </source>
</evidence>
<dbReference type="EMBL" id="CM007901">
    <property type="protein sequence ID" value="OTG04041.1"/>
    <property type="molecule type" value="Genomic_DNA"/>
</dbReference>
<reference evidence="1 3" key="1">
    <citation type="journal article" date="2017" name="Nature">
        <title>The sunflower genome provides insights into oil metabolism, flowering and Asterid evolution.</title>
        <authorList>
            <person name="Badouin H."/>
            <person name="Gouzy J."/>
            <person name="Grassa C.J."/>
            <person name="Murat F."/>
            <person name="Staton S.E."/>
            <person name="Cottret L."/>
            <person name="Lelandais-Briere C."/>
            <person name="Owens G.L."/>
            <person name="Carrere S."/>
            <person name="Mayjonade B."/>
            <person name="Legrand L."/>
            <person name="Gill N."/>
            <person name="Kane N.C."/>
            <person name="Bowers J.E."/>
            <person name="Hubner S."/>
            <person name="Bellec A."/>
            <person name="Berard A."/>
            <person name="Berges H."/>
            <person name="Blanchet N."/>
            <person name="Boniface M.C."/>
            <person name="Brunel D."/>
            <person name="Catrice O."/>
            <person name="Chaidir N."/>
            <person name="Claudel C."/>
            <person name="Donnadieu C."/>
            <person name="Faraut T."/>
            <person name="Fievet G."/>
            <person name="Helmstetter N."/>
            <person name="King M."/>
            <person name="Knapp S.J."/>
            <person name="Lai Z."/>
            <person name="Le Paslier M.C."/>
            <person name="Lippi Y."/>
            <person name="Lorenzon L."/>
            <person name="Mandel J.R."/>
            <person name="Marage G."/>
            <person name="Marchand G."/>
            <person name="Marquand E."/>
            <person name="Bret-Mestries E."/>
            <person name="Morien E."/>
            <person name="Nambeesan S."/>
            <person name="Nguyen T."/>
            <person name="Pegot-Espagnet P."/>
            <person name="Pouilly N."/>
            <person name="Raftis F."/>
            <person name="Sallet E."/>
            <person name="Schiex T."/>
            <person name="Thomas J."/>
            <person name="Vandecasteele C."/>
            <person name="Vares D."/>
            <person name="Vear F."/>
            <person name="Vautrin S."/>
            <person name="Crespi M."/>
            <person name="Mangin B."/>
            <person name="Burke J.M."/>
            <person name="Salse J."/>
            <person name="Munos S."/>
            <person name="Vincourt P."/>
            <person name="Rieseberg L.H."/>
            <person name="Langlade N.B."/>
        </authorList>
    </citation>
    <scope>NUCLEOTIDE SEQUENCE [LARGE SCALE GENOMIC DNA]</scope>
    <source>
        <strain evidence="3">cv. SF193</strain>
        <tissue evidence="1">Leaves</tissue>
    </source>
</reference>
<dbReference type="Proteomes" id="UP000215914">
    <property type="component" value="Chromosome 12"/>
</dbReference>
<dbReference type="InParanoid" id="A0A251T2F1"/>
<reference evidence="1" key="3">
    <citation type="submission" date="2020-06" db="EMBL/GenBank/DDBJ databases">
        <title>Helianthus annuus Genome sequencing and assembly Release 2.</title>
        <authorList>
            <person name="Gouzy J."/>
            <person name="Langlade N."/>
            <person name="Munos S."/>
        </authorList>
    </citation>
    <scope>NUCLEOTIDE SEQUENCE</scope>
    <source>
        <tissue evidence="1">Leaves</tissue>
    </source>
</reference>
<reference evidence="2" key="2">
    <citation type="submission" date="2017-02" db="EMBL/GenBank/DDBJ databases">
        <title>Sunflower complete genome.</title>
        <authorList>
            <person name="Langlade N."/>
            <person name="Munos S."/>
        </authorList>
    </citation>
    <scope>NUCLEOTIDE SEQUENCE [LARGE SCALE GENOMIC DNA]</scope>
    <source>
        <tissue evidence="2">Leaves</tissue>
    </source>
</reference>
<name>A0A251T2F1_HELAN</name>
<dbReference type="AlphaFoldDB" id="A0A251T2F1"/>
<evidence type="ECO:0000313" key="1">
    <source>
        <dbReference type="EMBL" id="KAF5776551.1"/>
    </source>
</evidence>
<dbReference type="Gramene" id="mRNA:HanXRQr2_Chr12g0525511">
    <property type="protein sequence ID" value="mRNA:HanXRQr2_Chr12g0525511"/>
    <property type="gene ID" value="HanXRQr2_Chr12g0525511"/>
</dbReference>
<proteinExistence type="predicted"/>
<sequence>MRERDADEGGRERRVRAALPSAAATAVVLVFSFCSDEFRFGYYGSRWVQVNGQNFDRTRVSCGDFSSTWFQFESRFSLIPVAWFEIRVRYGSYLGSSLQPVSVQVRVMYQLGSVRCSGQTVNCRVKSGQSWSTKLSVQSGYGFGSSG</sequence>
<organism evidence="2 3">
    <name type="scientific">Helianthus annuus</name>
    <name type="common">Common sunflower</name>
    <dbReference type="NCBI Taxonomy" id="4232"/>
    <lineage>
        <taxon>Eukaryota</taxon>
        <taxon>Viridiplantae</taxon>
        <taxon>Streptophyta</taxon>
        <taxon>Embryophyta</taxon>
        <taxon>Tracheophyta</taxon>
        <taxon>Spermatophyta</taxon>
        <taxon>Magnoliopsida</taxon>
        <taxon>eudicotyledons</taxon>
        <taxon>Gunneridae</taxon>
        <taxon>Pentapetalae</taxon>
        <taxon>asterids</taxon>
        <taxon>campanulids</taxon>
        <taxon>Asterales</taxon>
        <taxon>Asteraceae</taxon>
        <taxon>Asteroideae</taxon>
        <taxon>Heliantheae alliance</taxon>
        <taxon>Heliantheae</taxon>
        <taxon>Helianthus</taxon>
    </lineage>
</organism>